<dbReference type="Proteomes" id="UP000683000">
    <property type="component" value="Unassembled WGS sequence"/>
</dbReference>
<organism evidence="1 2">
    <name type="scientific">Boletus reticuloceps</name>
    <dbReference type="NCBI Taxonomy" id="495285"/>
    <lineage>
        <taxon>Eukaryota</taxon>
        <taxon>Fungi</taxon>
        <taxon>Dikarya</taxon>
        <taxon>Basidiomycota</taxon>
        <taxon>Agaricomycotina</taxon>
        <taxon>Agaricomycetes</taxon>
        <taxon>Agaricomycetidae</taxon>
        <taxon>Boletales</taxon>
        <taxon>Boletineae</taxon>
        <taxon>Boletaceae</taxon>
        <taxon>Boletoideae</taxon>
        <taxon>Boletus</taxon>
    </lineage>
</organism>
<dbReference type="OrthoDB" id="2651843at2759"/>
<dbReference type="AlphaFoldDB" id="A0A8I3ADD1"/>
<accession>A0A8I3ADD1</accession>
<dbReference type="EMBL" id="JAGFBS010000005">
    <property type="protein sequence ID" value="KAG6379293.1"/>
    <property type="molecule type" value="Genomic_DNA"/>
</dbReference>
<gene>
    <name evidence="1" type="ORF">JVT61DRAFT_11748</name>
</gene>
<sequence>MRWLAYTSAERDVLEDLPKLCPNVTSFSIGLFFSWDNEPSQEVGRMVTQWPRLRNLRTCAIAQPVLDQLFSRRTLESLYIDCPNDSSVYIGRIPDTVREFTLTADSS</sequence>
<keyword evidence="2" id="KW-1185">Reference proteome</keyword>
<protein>
    <submittedName>
        <fullName evidence="1">Uncharacterized protein</fullName>
    </submittedName>
</protein>
<evidence type="ECO:0000313" key="1">
    <source>
        <dbReference type="EMBL" id="KAG6379293.1"/>
    </source>
</evidence>
<name>A0A8I3ADD1_9AGAM</name>
<evidence type="ECO:0000313" key="2">
    <source>
        <dbReference type="Proteomes" id="UP000683000"/>
    </source>
</evidence>
<reference evidence="1" key="1">
    <citation type="submission" date="2021-03" db="EMBL/GenBank/DDBJ databases">
        <title>Evolutionary innovations through gain and loss of genes in the ectomycorrhizal Boletales.</title>
        <authorList>
            <person name="Wu G."/>
            <person name="Miyauchi S."/>
            <person name="Morin E."/>
            <person name="Yang Z.-L."/>
            <person name="Xu J."/>
            <person name="Martin F.M."/>
        </authorList>
    </citation>
    <scope>NUCLEOTIDE SEQUENCE</scope>
    <source>
        <strain evidence="1">BR01</strain>
    </source>
</reference>
<comment type="caution">
    <text evidence="1">The sequence shown here is derived from an EMBL/GenBank/DDBJ whole genome shotgun (WGS) entry which is preliminary data.</text>
</comment>
<proteinExistence type="predicted"/>